<dbReference type="Proteomes" id="UP000078576">
    <property type="component" value="Unassembled WGS sequence"/>
</dbReference>
<sequence>MMGEQATTYLPLMWVFVAIVFVFIGLRLYTRLHIVDQLGTDDHVYNLSGIFLLLYVVFLQISAEYGFGQDIITLSPDDAACAVMWEMIGQTFAVLGMALAKWSLGLFLLRIVVQRWHRVAIWSIMVSLLIVSLLTAVMFWVQCLPSASIFDQRVQGRCFFKITQVSILLGAWCVFADFSFAVLPWLFIWSLNMSRHEKLTIAGSMSLGVFAGACGIVRTVALEGFNKATVGLIVWSAAEMAITMVCIGIPVLRPLFTRWFPILGGSSRDRYNRYGDGRDGPVFTMHTIGGDVMKGGRRRGPGFPDAPEGSGLRGPTTRTQISALSTQDSDEAILGSAHRHGAGAGAGVGASVVGDQGCAIRVREDVMVEYDSDRGMEPSRV</sequence>
<feature type="transmembrane region" description="Helical" evidence="7">
    <location>
        <begin position="199"/>
        <end position="220"/>
    </location>
</feature>
<accession>A0A194V9D2</accession>
<dbReference type="EMBL" id="KN714754">
    <property type="protein sequence ID" value="KUI60570.1"/>
    <property type="molecule type" value="Genomic_DNA"/>
</dbReference>
<dbReference type="InterPro" id="IPR049326">
    <property type="entry name" value="Rhodopsin_dom_fungi"/>
</dbReference>
<feature type="transmembrane region" description="Helical" evidence="7">
    <location>
        <begin position="12"/>
        <end position="32"/>
    </location>
</feature>
<evidence type="ECO:0000256" key="5">
    <source>
        <dbReference type="ARBA" id="ARBA00038359"/>
    </source>
</evidence>
<feature type="transmembrane region" description="Helical" evidence="7">
    <location>
        <begin position="162"/>
        <end position="187"/>
    </location>
</feature>
<evidence type="ECO:0000313" key="10">
    <source>
        <dbReference type="Proteomes" id="UP000078576"/>
    </source>
</evidence>
<evidence type="ECO:0000313" key="9">
    <source>
        <dbReference type="EMBL" id="KUI60570.1"/>
    </source>
</evidence>
<dbReference type="PANTHER" id="PTHR33048">
    <property type="entry name" value="PTH11-LIKE INTEGRAL MEMBRANE PROTEIN (AFU_ORTHOLOGUE AFUA_5G11245)"/>
    <property type="match status" value="1"/>
</dbReference>
<keyword evidence="4 7" id="KW-0472">Membrane</keyword>
<feature type="transmembrane region" description="Helical" evidence="7">
    <location>
        <begin position="44"/>
        <end position="67"/>
    </location>
</feature>
<feature type="transmembrane region" description="Helical" evidence="7">
    <location>
        <begin position="87"/>
        <end position="109"/>
    </location>
</feature>
<dbReference type="Pfam" id="PF20684">
    <property type="entry name" value="Fung_rhodopsin"/>
    <property type="match status" value="1"/>
</dbReference>
<reference evidence="10" key="1">
    <citation type="submission" date="2014-12" db="EMBL/GenBank/DDBJ databases">
        <title>Genome Sequence of Valsa Canker Pathogens Uncovers a Specific Adaption of Colonization on Woody Bark.</title>
        <authorList>
            <person name="Yin Z."/>
            <person name="Liu H."/>
            <person name="Gao X."/>
            <person name="Li Z."/>
            <person name="Song N."/>
            <person name="Ke X."/>
            <person name="Dai Q."/>
            <person name="Wu Y."/>
            <person name="Sun Y."/>
            <person name="Xu J.-R."/>
            <person name="Kang Z.K."/>
            <person name="Wang L."/>
            <person name="Huang L."/>
        </authorList>
    </citation>
    <scope>NUCLEOTIDE SEQUENCE [LARGE SCALE GENOMIC DNA]</scope>
    <source>
        <strain evidence="10">SXYL134</strain>
    </source>
</reference>
<organism evidence="9 10">
    <name type="scientific">Cytospora mali</name>
    <name type="common">Apple Valsa canker fungus</name>
    <name type="synonym">Valsa mali</name>
    <dbReference type="NCBI Taxonomy" id="578113"/>
    <lineage>
        <taxon>Eukaryota</taxon>
        <taxon>Fungi</taxon>
        <taxon>Dikarya</taxon>
        <taxon>Ascomycota</taxon>
        <taxon>Pezizomycotina</taxon>
        <taxon>Sordariomycetes</taxon>
        <taxon>Sordariomycetidae</taxon>
        <taxon>Diaporthales</taxon>
        <taxon>Cytosporaceae</taxon>
        <taxon>Cytospora</taxon>
    </lineage>
</organism>
<name>A0A194V9D2_CYTMA</name>
<proteinExistence type="inferred from homology"/>
<protein>
    <recommendedName>
        <fullName evidence="8">Rhodopsin domain-containing protein</fullName>
    </recommendedName>
</protein>
<evidence type="ECO:0000256" key="6">
    <source>
        <dbReference type="SAM" id="MobiDB-lite"/>
    </source>
</evidence>
<evidence type="ECO:0000256" key="7">
    <source>
        <dbReference type="SAM" id="Phobius"/>
    </source>
</evidence>
<evidence type="ECO:0000256" key="4">
    <source>
        <dbReference type="ARBA" id="ARBA00023136"/>
    </source>
</evidence>
<comment type="similarity">
    <text evidence="5">Belongs to the SAT4 family.</text>
</comment>
<gene>
    <name evidence="9" type="ORF">VP1G_07795</name>
</gene>
<evidence type="ECO:0000256" key="3">
    <source>
        <dbReference type="ARBA" id="ARBA00022989"/>
    </source>
</evidence>
<evidence type="ECO:0000256" key="2">
    <source>
        <dbReference type="ARBA" id="ARBA00022692"/>
    </source>
</evidence>
<evidence type="ECO:0000256" key="1">
    <source>
        <dbReference type="ARBA" id="ARBA00004141"/>
    </source>
</evidence>
<feature type="transmembrane region" description="Helical" evidence="7">
    <location>
        <begin position="121"/>
        <end position="142"/>
    </location>
</feature>
<dbReference type="GO" id="GO:0016020">
    <property type="term" value="C:membrane"/>
    <property type="evidence" value="ECO:0007669"/>
    <property type="project" value="UniProtKB-SubCell"/>
</dbReference>
<keyword evidence="3 7" id="KW-1133">Transmembrane helix</keyword>
<comment type="subcellular location">
    <subcellularLocation>
        <location evidence="1">Membrane</location>
        <topology evidence="1">Multi-pass membrane protein</topology>
    </subcellularLocation>
</comment>
<feature type="domain" description="Rhodopsin" evidence="8">
    <location>
        <begin position="26"/>
        <end position="258"/>
    </location>
</feature>
<feature type="transmembrane region" description="Helical" evidence="7">
    <location>
        <begin position="232"/>
        <end position="252"/>
    </location>
</feature>
<keyword evidence="10" id="KW-1185">Reference proteome</keyword>
<dbReference type="InterPro" id="IPR052337">
    <property type="entry name" value="SAT4-like"/>
</dbReference>
<dbReference type="PANTHER" id="PTHR33048:SF93">
    <property type="entry name" value="INTEGRAL MEMBRANE PROTEIN"/>
    <property type="match status" value="1"/>
</dbReference>
<dbReference type="OrthoDB" id="3923077at2759"/>
<dbReference type="AlphaFoldDB" id="A0A194V9D2"/>
<keyword evidence="2 7" id="KW-0812">Transmembrane</keyword>
<feature type="region of interest" description="Disordered" evidence="6">
    <location>
        <begin position="290"/>
        <end position="317"/>
    </location>
</feature>
<evidence type="ECO:0000259" key="8">
    <source>
        <dbReference type="Pfam" id="PF20684"/>
    </source>
</evidence>